<reference evidence="2" key="1">
    <citation type="submission" date="2022-09" db="EMBL/GenBank/DDBJ databases">
        <title>Intensive care unit water sources are persistently colonized with multi-drug resistant bacteria and are the site of extensive horizontal gene transfer of antibiotic resistance genes.</title>
        <authorList>
            <person name="Diorio-Toth L."/>
        </authorList>
    </citation>
    <scope>NUCLEOTIDE SEQUENCE</scope>
    <source>
        <strain evidence="2">GD03851</strain>
    </source>
</reference>
<dbReference type="EMBL" id="JAOCDR010000011">
    <property type="protein sequence ID" value="MDH0655920.1"/>
    <property type="molecule type" value="Genomic_DNA"/>
</dbReference>
<proteinExistence type="predicted"/>
<gene>
    <name evidence="2" type="ORF">N5D11_07290</name>
</gene>
<evidence type="ECO:0000313" key="3">
    <source>
        <dbReference type="Proteomes" id="UP001161099"/>
    </source>
</evidence>
<sequence>MRSNIDHNAIINKGKSIALAIQVDDWLKAQGKLEPIQIPFGQTRMSMKPKDTEYKTGQQSMRESMADSVSKKRPVLSSTDRPLTKEQERHKFNFEAKTKALANGESTFEGKCDLHGLTEFKAYQSGKHHCVKCRKRRNQLKKEAYK</sequence>
<protein>
    <submittedName>
        <fullName evidence="2">Uncharacterized protein</fullName>
    </submittedName>
</protein>
<dbReference type="Proteomes" id="UP001161099">
    <property type="component" value="Unassembled WGS sequence"/>
</dbReference>
<comment type="caution">
    <text evidence="2">The sequence shown here is derived from an EMBL/GenBank/DDBJ whole genome shotgun (WGS) entry which is preliminary data.</text>
</comment>
<organism evidence="2 3">
    <name type="scientific">Acinetobacter johnsonii</name>
    <dbReference type="NCBI Taxonomy" id="40214"/>
    <lineage>
        <taxon>Bacteria</taxon>
        <taxon>Pseudomonadati</taxon>
        <taxon>Pseudomonadota</taxon>
        <taxon>Gammaproteobacteria</taxon>
        <taxon>Moraxellales</taxon>
        <taxon>Moraxellaceae</taxon>
        <taxon>Acinetobacter</taxon>
    </lineage>
</organism>
<evidence type="ECO:0000256" key="1">
    <source>
        <dbReference type="SAM" id="MobiDB-lite"/>
    </source>
</evidence>
<dbReference type="AlphaFoldDB" id="A0AA42IF77"/>
<dbReference type="RefSeq" id="WP_279698214.1">
    <property type="nucleotide sequence ID" value="NZ_JAOCDR010000011.1"/>
</dbReference>
<feature type="region of interest" description="Disordered" evidence="1">
    <location>
        <begin position="40"/>
        <end position="88"/>
    </location>
</feature>
<evidence type="ECO:0000313" key="2">
    <source>
        <dbReference type="EMBL" id="MDH0655920.1"/>
    </source>
</evidence>
<accession>A0AA42IF77</accession>
<name>A0AA42IF77_ACIJO</name>